<gene>
    <name evidence="2" type="ORF">EP57_13685</name>
</gene>
<keyword evidence="3" id="KW-1185">Reference proteome</keyword>
<dbReference type="RefSeq" id="WP_036087443.1">
    <property type="nucleotide sequence ID" value="NZ_CBCSHQ010000003.1"/>
</dbReference>
<dbReference type="GeneID" id="58718394"/>
<proteinExistence type="predicted"/>
<sequence>MRNKKGFWFILALVIVIFAAGIVVFKLLATQENAKQIQNLDITNSKAFLYSSTTAEKFITTGSFYTISKQNKVDRALGTKGLELGRILLADTGVVINDEKYRYSVTDKAIKKTKRQTSEFTGDLVGHTNGYQVELYNSGYDGDGVYTSNLYMSKDGKELLKTLPYFIIGSGLHDGKLYVMEQDESKLALHEITLGANFADTTLVTLPNNVEGFSLLDNFKFGGNNLYMPTRQDNTYTIMKINLATKMIEDIPFDSAKENDEAELLMAASYRDSTHLTKNSYMYLSRRGVLYTFDINAVLQNKKELVPMKASTILTDWDQDNLYVYRQDEDDSYLETYDFEAHKQIEKVKLKTSYVSGEYIYDFKMNK</sequence>
<evidence type="ECO:0000313" key="2">
    <source>
        <dbReference type="EMBL" id="KGL38981.1"/>
    </source>
</evidence>
<dbReference type="eggNOG" id="ENOG5032Z9Z">
    <property type="taxonomic scope" value="Bacteria"/>
</dbReference>
<organism evidence="2 3">
    <name type="scientific">Listeria booriae</name>
    <dbReference type="NCBI Taxonomy" id="1552123"/>
    <lineage>
        <taxon>Bacteria</taxon>
        <taxon>Bacillati</taxon>
        <taxon>Bacillota</taxon>
        <taxon>Bacilli</taxon>
        <taxon>Bacillales</taxon>
        <taxon>Listeriaceae</taxon>
        <taxon>Listeria</taxon>
    </lineage>
</organism>
<reference evidence="2 3" key="1">
    <citation type="submission" date="2014-05" db="EMBL/GenBank/DDBJ databases">
        <title>Novel Listeriaceae from food processing environments.</title>
        <authorList>
            <person name="den Bakker H.C."/>
        </authorList>
    </citation>
    <scope>NUCLEOTIDE SEQUENCE [LARGE SCALE GENOMIC DNA]</scope>
    <source>
        <strain evidence="2 3">FSL A5-0281</strain>
    </source>
</reference>
<evidence type="ECO:0000256" key="1">
    <source>
        <dbReference type="SAM" id="Phobius"/>
    </source>
</evidence>
<dbReference type="STRING" id="1552123.EP57_13685"/>
<accession>A0A099W2S1</accession>
<comment type="caution">
    <text evidence="2">The sequence shown here is derived from an EMBL/GenBank/DDBJ whole genome shotgun (WGS) entry which is preliminary data.</text>
</comment>
<feature type="transmembrane region" description="Helical" evidence="1">
    <location>
        <begin position="7"/>
        <end position="29"/>
    </location>
</feature>
<dbReference type="EMBL" id="JNFA01000028">
    <property type="protein sequence ID" value="KGL38981.1"/>
    <property type="molecule type" value="Genomic_DNA"/>
</dbReference>
<evidence type="ECO:0000313" key="3">
    <source>
        <dbReference type="Proteomes" id="UP000029844"/>
    </source>
</evidence>
<keyword evidence="1" id="KW-0472">Membrane</keyword>
<dbReference type="AlphaFoldDB" id="A0A099W2S1"/>
<dbReference type="Proteomes" id="UP000029844">
    <property type="component" value="Unassembled WGS sequence"/>
</dbReference>
<keyword evidence="1" id="KW-0812">Transmembrane</keyword>
<protein>
    <submittedName>
        <fullName evidence="2">Uncharacterized protein</fullName>
    </submittedName>
</protein>
<name>A0A099W2S1_9LIST</name>
<keyword evidence="1" id="KW-1133">Transmembrane helix</keyword>